<dbReference type="PANTHER" id="PTHR43562">
    <property type="entry name" value="NAPA-TYPE SODIUM/HYDROGEN ANTIPORTER"/>
    <property type="match status" value="1"/>
</dbReference>
<evidence type="ECO:0000256" key="7">
    <source>
        <dbReference type="ARBA" id="ARBA00023136"/>
    </source>
</evidence>
<feature type="transmembrane region" description="Helical" evidence="8">
    <location>
        <begin position="235"/>
        <end position="260"/>
    </location>
</feature>
<feature type="transmembrane region" description="Helical" evidence="8">
    <location>
        <begin position="46"/>
        <end position="63"/>
    </location>
</feature>
<feature type="transmembrane region" description="Helical" evidence="8">
    <location>
        <begin position="191"/>
        <end position="215"/>
    </location>
</feature>
<dbReference type="Proteomes" id="UP000054093">
    <property type="component" value="Unassembled WGS sequence"/>
</dbReference>
<evidence type="ECO:0000256" key="2">
    <source>
        <dbReference type="ARBA" id="ARBA00022448"/>
    </source>
</evidence>
<keyword evidence="4 8" id="KW-0812">Transmembrane</keyword>
<dbReference type="InterPro" id="IPR038770">
    <property type="entry name" value="Na+/solute_symporter_sf"/>
</dbReference>
<evidence type="ECO:0000256" key="6">
    <source>
        <dbReference type="ARBA" id="ARBA00023065"/>
    </source>
</evidence>
<name>E7G4D5_9HELI</name>
<dbReference type="Pfam" id="PF00999">
    <property type="entry name" value="Na_H_Exchanger"/>
    <property type="match status" value="1"/>
</dbReference>
<evidence type="ECO:0000256" key="8">
    <source>
        <dbReference type="SAM" id="Phobius"/>
    </source>
</evidence>
<organism evidence="10 11">
    <name type="scientific">Helicobacter suis HS5</name>
    <dbReference type="NCBI Taxonomy" id="710394"/>
    <lineage>
        <taxon>Bacteria</taxon>
        <taxon>Pseudomonadati</taxon>
        <taxon>Campylobacterota</taxon>
        <taxon>Epsilonproteobacteria</taxon>
        <taxon>Campylobacterales</taxon>
        <taxon>Helicobacteraceae</taxon>
        <taxon>Helicobacter</taxon>
    </lineage>
</organism>
<evidence type="ECO:0000313" key="10">
    <source>
        <dbReference type="EMBL" id="EFX41765.1"/>
    </source>
</evidence>
<dbReference type="GO" id="GO:1902600">
    <property type="term" value="P:proton transmembrane transport"/>
    <property type="evidence" value="ECO:0007669"/>
    <property type="project" value="InterPro"/>
</dbReference>
<dbReference type="EMBL" id="ADHO01000153">
    <property type="protein sequence ID" value="EFX41765.1"/>
    <property type="molecule type" value="Genomic_DNA"/>
</dbReference>
<feature type="transmembrane region" description="Helical" evidence="8">
    <location>
        <begin position="309"/>
        <end position="332"/>
    </location>
</feature>
<dbReference type="InterPro" id="IPR006153">
    <property type="entry name" value="Cation/H_exchanger_TM"/>
</dbReference>
<feature type="transmembrane region" description="Helical" evidence="8">
    <location>
        <begin position="344"/>
        <end position="368"/>
    </location>
</feature>
<accession>E7G4D5</accession>
<feature type="domain" description="Cation/H+ exchanger transmembrane" evidence="9">
    <location>
        <begin position="32"/>
        <end position="395"/>
    </location>
</feature>
<dbReference type="GO" id="GO:0016020">
    <property type="term" value="C:membrane"/>
    <property type="evidence" value="ECO:0007669"/>
    <property type="project" value="UniProtKB-SubCell"/>
</dbReference>
<evidence type="ECO:0000256" key="3">
    <source>
        <dbReference type="ARBA" id="ARBA00022449"/>
    </source>
</evidence>
<proteinExistence type="predicted"/>
<evidence type="ECO:0000313" key="11">
    <source>
        <dbReference type="Proteomes" id="UP000054093"/>
    </source>
</evidence>
<keyword evidence="7 8" id="KW-0472">Membrane</keyword>
<dbReference type="AlphaFoldDB" id="E7G4D5"/>
<dbReference type="Gene3D" id="1.20.1530.20">
    <property type="match status" value="1"/>
</dbReference>
<feature type="transmembrane region" description="Helical" evidence="8">
    <location>
        <begin position="105"/>
        <end position="136"/>
    </location>
</feature>
<keyword evidence="6" id="KW-0406">Ion transport</keyword>
<feature type="transmembrane region" description="Helical" evidence="8">
    <location>
        <begin position="75"/>
        <end position="93"/>
    </location>
</feature>
<reference evidence="10 11" key="1">
    <citation type="journal article" date="2011" name="Vet. Res.">
        <title>Genome sequence of Helicobacter suis supports its role in gastric pathology.</title>
        <authorList>
            <person name="Vermoote M."/>
            <person name="Vandekerckhove T.T."/>
            <person name="Flahou B."/>
            <person name="Pasmans F."/>
            <person name="Smet A."/>
            <person name="De Groote D."/>
            <person name="Van Criekinge W."/>
            <person name="Ducatelle R."/>
            <person name="Haesebrouck F."/>
        </authorList>
    </citation>
    <scope>NUCLEOTIDE SEQUENCE [LARGE SCALE GENOMIC DNA]</scope>
    <source>
        <strain evidence="10 11">HS5</strain>
    </source>
</reference>
<feature type="transmembrane region" description="Helical" evidence="8">
    <location>
        <begin position="156"/>
        <end position="179"/>
    </location>
</feature>
<comment type="subcellular location">
    <subcellularLocation>
        <location evidence="1">Membrane</location>
        <topology evidence="1">Multi-pass membrane protein</topology>
    </subcellularLocation>
</comment>
<feature type="transmembrane region" description="Helical" evidence="8">
    <location>
        <begin position="281"/>
        <end position="303"/>
    </location>
</feature>
<sequence length="401" mass="44896">MPTLSSSPFKSPRIAFFNMSDLFTLATIAPLIVLAPYMGRLFKMPVAVLEILLGALGVYFGLIKPNHSFSMMAEVGFLFLMFLCGMEVDLYMFKQIKKAVLKRIFGYFAILYITSTLIVLGLHLPALYIIALPIVSLGMIMTLVRDYGKEPPWLDLVLKVGVLGELTSIVLLVVVDGIYLHGLSMNLYRALSVLLVFLLAIASLIKIFGILFWWFPGLKAWIMPSNEANQDIRFTLTLFFILVGIVAWLKLEMVLGAFLAGTLVSTFFPHKHELFDKLNDIGFGFFVPLFFIHVGSTLNLHFVLGNYTIITHACLVMVAMLYLHLSTSFLLFRTYFNSGKNTVLFALSASMPLTFLVTTASVGLRVGAINQDTYYAFLLAAIFEGILFTTIIKMLQKQPLR</sequence>
<feature type="transmembrane region" description="Helical" evidence="8">
    <location>
        <begin position="374"/>
        <end position="395"/>
    </location>
</feature>
<protein>
    <submittedName>
        <fullName evidence="10">NA+/H+ antiporter</fullName>
    </submittedName>
</protein>
<evidence type="ECO:0000256" key="5">
    <source>
        <dbReference type="ARBA" id="ARBA00022989"/>
    </source>
</evidence>
<dbReference type="GO" id="GO:0015297">
    <property type="term" value="F:antiporter activity"/>
    <property type="evidence" value="ECO:0007669"/>
    <property type="project" value="UniProtKB-KW"/>
</dbReference>
<dbReference type="PANTHER" id="PTHR43562:SF1">
    <property type="entry name" value="NA(+)_H(+) ANTIPORTER YJBQ-RELATED"/>
    <property type="match status" value="1"/>
</dbReference>
<evidence type="ECO:0000259" key="9">
    <source>
        <dbReference type="Pfam" id="PF00999"/>
    </source>
</evidence>
<keyword evidence="5 8" id="KW-1133">Transmembrane helix</keyword>
<evidence type="ECO:0000256" key="4">
    <source>
        <dbReference type="ARBA" id="ARBA00022692"/>
    </source>
</evidence>
<feature type="transmembrane region" description="Helical" evidence="8">
    <location>
        <begin position="14"/>
        <end position="34"/>
    </location>
</feature>
<gene>
    <name evidence="10" type="primary">napA</name>
    <name evidence="10" type="ORF">HSUHS5_0839</name>
</gene>
<keyword evidence="3" id="KW-0050">Antiport</keyword>
<comment type="caution">
    <text evidence="10">The sequence shown here is derived from an EMBL/GenBank/DDBJ whole genome shotgun (WGS) entry which is preliminary data.</text>
</comment>
<evidence type="ECO:0000256" key="1">
    <source>
        <dbReference type="ARBA" id="ARBA00004141"/>
    </source>
</evidence>
<keyword evidence="2" id="KW-0813">Transport</keyword>